<evidence type="ECO:0000256" key="10">
    <source>
        <dbReference type="SAM" id="SignalP"/>
    </source>
</evidence>
<evidence type="ECO:0000256" key="3">
    <source>
        <dbReference type="ARBA" id="ARBA00022679"/>
    </source>
</evidence>
<reference evidence="11" key="2">
    <citation type="journal article" date="2023" name="Int. J. Mol. Sci.">
        <title>De Novo Assembly and Annotation of 11 Diverse Shrub Willow (Salix) Genomes Reveals Novel Gene Organization in Sex-Linked Regions.</title>
        <authorList>
            <person name="Hyden B."/>
            <person name="Feng K."/>
            <person name="Yates T.B."/>
            <person name="Jawdy S."/>
            <person name="Cereghino C."/>
            <person name="Smart L.B."/>
            <person name="Muchero W."/>
        </authorList>
    </citation>
    <scope>NUCLEOTIDE SEQUENCE [LARGE SCALE GENOMIC DNA]</scope>
    <source>
        <tissue evidence="11">Shoot tip</tissue>
    </source>
</reference>
<keyword evidence="6" id="KW-0067">ATP-binding</keyword>
<feature type="region of interest" description="Disordered" evidence="9">
    <location>
        <begin position="182"/>
        <end position="208"/>
    </location>
</feature>
<evidence type="ECO:0000256" key="8">
    <source>
        <dbReference type="ARBA" id="ARBA00048679"/>
    </source>
</evidence>
<reference evidence="11" key="1">
    <citation type="submission" date="2022-11" db="EMBL/GenBank/DDBJ databases">
        <authorList>
            <person name="Hyden B.L."/>
            <person name="Feng K."/>
            <person name="Yates T."/>
            <person name="Jawdy S."/>
            <person name="Smart L.B."/>
            <person name="Muchero W."/>
        </authorList>
    </citation>
    <scope>NUCLEOTIDE SEQUENCE</scope>
    <source>
        <tissue evidence="11">Shoot tip</tissue>
    </source>
</reference>
<protein>
    <recommendedName>
        <fullName evidence="1">non-specific serine/threonine protein kinase</fullName>
        <ecNumber evidence="1">2.7.11.1</ecNumber>
    </recommendedName>
</protein>
<dbReference type="InterPro" id="IPR011009">
    <property type="entry name" value="Kinase-like_dom_sf"/>
</dbReference>
<feature type="region of interest" description="Disordered" evidence="9">
    <location>
        <begin position="58"/>
        <end position="98"/>
    </location>
</feature>
<dbReference type="GO" id="GO:0004674">
    <property type="term" value="F:protein serine/threonine kinase activity"/>
    <property type="evidence" value="ECO:0007669"/>
    <property type="project" value="UniProtKB-KW"/>
</dbReference>
<evidence type="ECO:0000256" key="9">
    <source>
        <dbReference type="SAM" id="MobiDB-lite"/>
    </source>
</evidence>
<evidence type="ECO:0000313" key="11">
    <source>
        <dbReference type="EMBL" id="KAJ6750479.1"/>
    </source>
</evidence>
<keyword evidence="5" id="KW-0418">Kinase</keyword>
<keyword evidence="12" id="KW-1185">Reference proteome</keyword>
<evidence type="ECO:0000313" key="12">
    <source>
        <dbReference type="Proteomes" id="UP001151529"/>
    </source>
</evidence>
<proteinExistence type="predicted"/>
<dbReference type="GO" id="GO:0007017">
    <property type="term" value="P:microtubule-based process"/>
    <property type="evidence" value="ECO:0007669"/>
    <property type="project" value="TreeGrafter"/>
</dbReference>
<keyword evidence="3" id="KW-0808">Transferase</keyword>
<comment type="catalytic activity">
    <reaction evidence="8">
        <text>L-seryl-[protein] + ATP = O-phospho-L-seryl-[protein] + ADP + H(+)</text>
        <dbReference type="Rhea" id="RHEA:17989"/>
        <dbReference type="Rhea" id="RHEA-COMP:9863"/>
        <dbReference type="Rhea" id="RHEA-COMP:11604"/>
        <dbReference type="ChEBI" id="CHEBI:15378"/>
        <dbReference type="ChEBI" id="CHEBI:29999"/>
        <dbReference type="ChEBI" id="CHEBI:30616"/>
        <dbReference type="ChEBI" id="CHEBI:83421"/>
        <dbReference type="ChEBI" id="CHEBI:456216"/>
        <dbReference type="EC" id="2.7.11.1"/>
    </reaction>
</comment>
<feature type="compositionally biased region" description="Low complexity" evidence="9">
    <location>
        <begin position="82"/>
        <end position="91"/>
    </location>
</feature>
<sequence length="718" mass="78566">MSYMLMTIHCLAVIINVLTCRKTLIKGMLRKNPEHRPSASEILKHPYLQTYVDQYRPLVSPPTSLSPEKHLPRSRESRRSMAESQISNTSSSDKDSLLSSEQNIPAMVSNCDNKATDTDIASVDDEDGAEQPMPSEVENNLNVCIVKMNEQRVMKPCHDELGCNVEPKQPKTIKSIMMALKEGKPRENGSPMRGNRTKTGSSPTQRSNIEASPKVLRPNALASGLKFNADTPTVAPAKAALDSAKRIQGSHPSKHQLPVIESSPKTKPRYDGIPPVSPIKHVDDGLAVKPRQRTPPNLFQRSSFPGRTRQIGADVPNINMKLCPTETNEEPESTSYQVPDGHPYSSKEVSPESQRVLVGALKGMQTESSNSVSSSVSIQSFEFCDDATTPFVAMPEQTPSNHEPVICTENSEHHPPSCSPAMNSYSGMSENLSGEHSECGHKSILDSVETSNVVADPRKKTIVGDGREVESSSLNLTAPSSEEFTVRELLSSVSETTPSITSPTSTSQKNLQPEKAMILQNSTTEKPAASHLSPAFEDVIHVIRHSSFRVGSEQPVMETVEMGVQNVDVGKLLNVVRDEMEMRNVSTAVTLKSSSCSEAMSLKSSISDHSDTKEIDLRNIIPSDLQSDISELPKPNSSVTEEEAPARETLDVKSFRQRAEALEGLLELSAELLQQSRLEELSVVLKPFGKDKVSPRETAIWLAKSLKGMMIEDTGRSS</sequence>
<dbReference type="AlphaFoldDB" id="A0A9Q0ZXK7"/>
<dbReference type="InterPro" id="IPR050660">
    <property type="entry name" value="NEK_Ser/Thr_kinase"/>
</dbReference>
<dbReference type="OrthoDB" id="248923at2759"/>
<feature type="region of interest" description="Disordered" evidence="9">
    <location>
        <begin position="326"/>
        <end position="351"/>
    </location>
</feature>
<feature type="compositionally biased region" description="Polar residues" evidence="9">
    <location>
        <begin position="197"/>
        <end position="208"/>
    </location>
</feature>
<feature type="signal peptide" evidence="10">
    <location>
        <begin position="1"/>
        <end position="20"/>
    </location>
</feature>
<dbReference type="PANTHER" id="PTHR43671:SF98">
    <property type="entry name" value="SERINE_THREONINE-PROTEIN KINASE NEK11"/>
    <property type="match status" value="1"/>
</dbReference>
<organism evidence="11 12">
    <name type="scientific">Salix viminalis</name>
    <name type="common">Common osier</name>
    <name type="synonym">Basket willow</name>
    <dbReference type="NCBI Taxonomy" id="40686"/>
    <lineage>
        <taxon>Eukaryota</taxon>
        <taxon>Viridiplantae</taxon>
        <taxon>Streptophyta</taxon>
        <taxon>Embryophyta</taxon>
        <taxon>Tracheophyta</taxon>
        <taxon>Spermatophyta</taxon>
        <taxon>Magnoliopsida</taxon>
        <taxon>eudicotyledons</taxon>
        <taxon>Gunneridae</taxon>
        <taxon>Pentapetalae</taxon>
        <taxon>rosids</taxon>
        <taxon>fabids</taxon>
        <taxon>Malpighiales</taxon>
        <taxon>Salicaceae</taxon>
        <taxon>Saliceae</taxon>
        <taxon>Salix</taxon>
    </lineage>
</organism>
<accession>A0A9Q0ZXK7</accession>
<comment type="catalytic activity">
    <reaction evidence="7">
        <text>L-threonyl-[protein] + ATP = O-phospho-L-threonyl-[protein] + ADP + H(+)</text>
        <dbReference type="Rhea" id="RHEA:46608"/>
        <dbReference type="Rhea" id="RHEA-COMP:11060"/>
        <dbReference type="Rhea" id="RHEA-COMP:11605"/>
        <dbReference type="ChEBI" id="CHEBI:15378"/>
        <dbReference type="ChEBI" id="CHEBI:30013"/>
        <dbReference type="ChEBI" id="CHEBI:30616"/>
        <dbReference type="ChEBI" id="CHEBI:61977"/>
        <dbReference type="ChEBI" id="CHEBI:456216"/>
        <dbReference type="EC" id="2.7.11.1"/>
    </reaction>
</comment>
<dbReference type="EC" id="2.7.11.1" evidence="1"/>
<keyword evidence="10" id="KW-0732">Signal</keyword>
<evidence type="ECO:0000256" key="1">
    <source>
        <dbReference type="ARBA" id="ARBA00012513"/>
    </source>
</evidence>
<dbReference type="GO" id="GO:0055028">
    <property type="term" value="C:cortical microtubule"/>
    <property type="evidence" value="ECO:0007669"/>
    <property type="project" value="TreeGrafter"/>
</dbReference>
<feature type="chain" id="PRO_5040106750" description="non-specific serine/threonine protein kinase" evidence="10">
    <location>
        <begin position="21"/>
        <end position="718"/>
    </location>
</feature>
<dbReference type="PANTHER" id="PTHR43671">
    <property type="entry name" value="SERINE/THREONINE-PROTEIN KINASE NEK"/>
    <property type="match status" value="1"/>
</dbReference>
<evidence type="ECO:0000256" key="6">
    <source>
        <dbReference type="ARBA" id="ARBA00022840"/>
    </source>
</evidence>
<dbReference type="Gene3D" id="1.10.510.10">
    <property type="entry name" value="Transferase(Phosphotransferase) domain 1"/>
    <property type="match status" value="1"/>
</dbReference>
<name>A0A9Q0ZXK7_SALVM</name>
<dbReference type="SUPFAM" id="SSF56112">
    <property type="entry name" value="Protein kinase-like (PK-like)"/>
    <property type="match status" value="1"/>
</dbReference>
<gene>
    <name evidence="11" type="ORF">OIU85_001054</name>
</gene>
<feature type="region of interest" description="Disordered" evidence="9">
    <location>
        <begin position="242"/>
        <end position="311"/>
    </location>
</feature>
<dbReference type="GO" id="GO:0005524">
    <property type="term" value="F:ATP binding"/>
    <property type="evidence" value="ECO:0007669"/>
    <property type="project" value="UniProtKB-KW"/>
</dbReference>
<comment type="caution">
    <text evidence="11">The sequence shown here is derived from an EMBL/GenBank/DDBJ whole genome shotgun (WGS) entry which is preliminary data.</text>
</comment>
<feature type="compositionally biased region" description="Basic and acidic residues" evidence="9">
    <location>
        <begin position="67"/>
        <end position="81"/>
    </location>
</feature>
<dbReference type="Proteomes" id="UP001151529">
    <property type="component" value="Chromosome 16"/>
</dbReference>
<feature type="compositionally biased region" description="Polar residues" evidence="9">
    <location>
        <begin position="294"/>
        <end position="305"/>
    </location>
</feature>
<evidence type="ECO:0000256" key="4">
    <source>
        <dbReference type="ARBA" id="ARBA00022741"/>
    </source>
</evidence>
<evidence type="ECO:0000256" key="7">
    <source>
        <dbReference type="ARBA" id="ARBA00047899"/>
    </source>
</evidence>
<keyword evidence="2" id="KW-0723">Serine/threonine-protein kinase</keyword>
<evidence type="ECO:0000256" key="2">
    <source>
        <dbReference type="ARBA" id="ARBA00022527"/>
    </source>
</evidence>
<evidence type="ECO:0000256" key="5">
    <source>
        <dbReference type="ARBA" id="ARBA00022777"/>
    </source>
</evidence>
<keyword evidence="4" id="KW-0547">Nucleotide-binding</keyword>
<dbReference type="EMBL" id="JAPFFL010000001">
    <property type="protein sequence ID" value="KAJ6750479.1"/>
    <property type="molecule type" value="Genomic_DNA"/>
</dbReference>